<evidence type="ECO:0000256" key="3">
    <source>
        <dbReference type="PROSITE-ProRule" id="PRU00023"/>
    </source>
</evidence>
<protein>
    <submittedName>
        <fullName evidence="4">Uncharacterized protein</fullName>
    </submittedName>
</protein>
<evidence type="ECO:0000256" key="1">
    <source>
        <dbReference type="ARBA" id="ARBA00022737"/>
    </source>
</evidence>
<evidence type="ECO:0000313" key="5">
    <source>
        <dbReference type="Proteomes" id="UP001187531"/>
    </source>
</evidence>
<reference evidence="4" key="1">
    <citation type="submission" date="2023-07" db="EMBL/GenBank/DDBJ databases">
        <title>Chromosome-level genome assembly of Artemia franciscana.</title>
        <authorList>
            <person name="Jo E."/>
        </authorList>
    </citation>
    <scope>NUCLEOTIDE SEQUENCE</scope>
    <source>
        <tissue evidence="4">Whole body</tissue>
    </source>
</reference>
<dbReference type="Gene3D" id="1.25.40.20">
    <property type="entry name" value="Ankyrin repeat-containing domain"/>
    <property type="match status" value="2"/>
</dbReference>
<evidence type="ECO:0000313" key="4">
    <source>
        <dbReference type="EMBL" id="KAK2717849.1"/>
    </source>
</evidence>
<feature type="repeat" description="ANK" evidence="3">
    <location>
        <begin position="74"/>
        <end position="106"/>
    </location>
</feature>
<sequence length="253" mass="28995">MKQQEKIYGSDNPLDSDLLKAVKKNQWYLVKYLLEKGASPKSCLYLHNAVRFGSRDICDLLIKNGVEIHTFNEADETPLYIAVKTGKKSLVEYLLERGANPRLCKPNKRLVDIAINQKNFHLMQYILHNGASLSCNLDNNEPALSAAKKRKTSDLCELPTIANLPVFHTDQDKLFLEAVKASMFPQKLKEVKEYLKKGKNPNCDYCLHFTVLNEHDYQTELVDMLIKYGADLNTLNREKETPLDIALKKISHW</sequence>
<dbReference type="InterPro" id="IPR002110">
    <property type="entry name" value="Ankyrin_rpt"/>
</dbReference>
<dbReference type="Pfam" id="PF12796">
    <property type="entry name" value="Ank_2"/>
    <property type="match status" value="1"/>
</dbReference>
<dbReference type="Proteomes" id="UP001187531">
    <property type="component" value="Unassembled WGS sequence"/>
</dbReference>
<keyword evidence="1" id="KW-0677">Repeat</keyword>
<dbReference type="SUPFAM" id="SSF48403">
    <property type="entry name" value="Ankyrin repeat"/>
    <property type="match status" value="1"/>
</dbReference>
<proteinExistence type="predicted"/>
<dbReference type="SMART" id="SM00248">
    <property type="entry name" value="ANK"/>
    <property type="match status" value="5"/>
</dbReference>
<keyword evidence="5" id="KW-1185">Reference proteome</keyword>
<name>A0AA88I0P2_ARTSF</name>
<organism evidence="4 5">
    <name type="scientific">Artemia franciscana</name>
    <name type="common">Brine shrimp</name>
    <name type="synonym">Artemia sanfranciscana</name>
    <dbReference type="NCBI Taxonomy" id="6661"/>
    <lineage>
        <taxon>Eukaryota</taxon>
        <taxon>Metazoa</taxon>
        <taxon>Ecdysozoa</taxon>
        <taxon>Arthropoda</taxon>
        <taxon>Crustacea</taxon>
        <taxon>Branchiopoda</taxon>
        <taxon>Anostraca</taxon>
        <taxon>Artemiidae</taxon>
        <taxon>Artemia</taxon>
    </lineage>
</organism>
<accession>A0AA88I0P2</accession>
<dbReference type="AlphaFoldDB" id="A0AA88I0P2"/>
<gene>
    <name evidence="4" type="ORF">QYM36_006598</name>
</gene>
<dbReference type="PROSITE" id="PS50297">
    <property type="entry name" value="ANK_REP_REGION"/>
    <property type="match status" value="1"/>
</dbReference>
<evidence type="ECO:0000256" key="2">
    <source>
        <dbReference type="ARBA" id="ARBA00023043"/>
    </source>
</evidence>
<dbReference type="EMBL" id="JAVRJZ010000010">
    <property type="protein sequence ID" value="KAK2717849.1"/>
    <property type="molecule type" value="Genomic_DNA"/>
</dbReference>
<comment type="caution">
    <text evidence="4">The sequence shown here is derived from an EMBL/GenBank/DDBJ whole genome shotgun (WGS) entry which is preliminary data.</text>
</comment>
<dbReference type="InterPro" id="IPR036770">
    <property type="entry name" value="Ankyrin_rpt-contain_sf"/>
</dbReference>
<dbReference type="PROSITE" id="PS50088">
    <property type="entry name" value="ANK_REPEAT"/>
    <property type="match status" value="1"/>
</dbReference>
<dbReference type="PANTHER" id="PTHR24171">
    <property type="entry name" value="ANKYRIN REPEAT DOMAIN-CONTAINING PROTEIN 39-RELATED"/>
    <property type="match status" value="1"/>
</dbReference>
<keyword evidence="2 3" id="KW-0040">ANK repeat</keyword>